<dbReference type="Proteomes" id="UP001501455">
    <property type="component" value="Unassembled WGS sequence"/>
</dbReference>
<reference evidence="3" key="1">
    <citation type="journal article" date="2019" name="Int. J. Syst. Evol. Microbiol.">
        <title>The Global Catalogue of Microorganisms (GCM) 10K type strain sequencing project: providing services to taxonomists for standard genome sequencing and annotation.</title>
        <authorList>
            <consortium name="The Broad Institute Genomics Platform"/>
            <consortium name="The Broad Institute Genome Sequencing Center for Infectious Disease"/>
            <person name="Wu L."/>
            <person name="Ma J."/>
        </authorList>
    </citation>
    <scope>NUCLEOTIDE SEQUENCE [LARGE SCALE GENOMIC DNA]</scope>
    <source>
        <strain evidence="3">JCM 4816</strain>
    </source>
</reference>
<name>A0ABP6THG4_9ACTN</name>
<sequence>MLLCDADGHTFGESPCEGLRHASASLRKRLWTWADDGDIDEQPVHAEDRDTQSPHRLEGLNPPQQTFRHTGLNDCVRGGRYSSNSRCSMSVKAHLLPAAGGGRRPGNTPP</sequence>
<evidence type="ECO:0000256" key="1">
    <source>
        <dbReference type="SAM" id="MobiDB-lite"/>
    </source>
</evidence>
<dbReference type="EMBL" id="BAAAXF010000014">
    <property type="protein sequence ID" value="GAA3494229.1"/>
    <property type="molecule type" value="Genomic_DNA"/>
</dbReference>
<comment type="caution">
    <text evidence="2">The sequence shown here is derived from an EMBL/GenBank/DDBJ whole genome shotgun (WGS) entry which is preliminary data.</text>
</comment>
<evidence type="ECO:0000313" key="2">
    <source>
        <dbReference type="EMBL" id="GAA3494229.1"/>
    </source>
</evidence>
<evidence type="ECO:0000313" key="3">
    <source>
        <dbReference type="Proteomes" id="UP001501455"/>
    </source>
</evidence>
<protein>
    <submittedName>
        <fullName evidence="2">Uncharacterized protein</fullName>
    </submittedName>
</protein>
<keyword evidence="3" id="KW-1185">Reference proteome</keyword>
<gene>
    <name evidence="2" type="ORF">GCM10019016_013280</name>
</gene>
<organism evidence="2 3">
    <name type="scientific">Streptomyces prasinosporus</name>
    <dbReference type="NCBI Taxonomy" id="68256"/>
    <lineage>
        <taxon>Bacteria</taxon>
        <taxon>Bacillati</taxon>
        <taxon>Actinomycetota</taxon>
        <taxon>Actinomycetes</taxon>
        <taxon>Kitasatosporales</taxon>
        <taxon>Streptomycetaceae</taxon>
        <taxon>Streptomyces</taxon>
        <taxon>Streptomyces albogriseolus group</taxon>
    </lineage>
</organism>
<feature type="compositionally biased region" description="Basic and acidic residues" evidence="1">
    <location>
        <begin position="42"/>
        <end position="58"/>
    </location>
</feature>
<proteinExistence type="predicted"/>
<accession>A0ABP6THG4</accession>
<feature type="region of interest" description="Disordered" evidence="1">
    <location>
        <begin position="39"/>
        <end position="72"/>
    </location>
</feature>